<evidence type="ECO:0000256" key="6">
    <source>
        <dbReference type="RuleBase" id="RU361177"/>
    </source>
</evidence>
<evidence type="ECO:0000256" key="7">
    <source>
        <dbReference type="SAM" id="Phobius"/>
    </source>
</evidence>
<keyword evidence="5 6" id="KW-0560">Oxidoreductase</keyword>
<evidence type="ECO:0000256" key="5">
    <source>
        <dbReference type="ARBA" id="ARBA00023002"/>
    </source>
</evidence>
<organism evidence="8">
    <name type="scientific">Oppiella nova</name>
    <dbReference type="NCBI Taxonomy" id="334625"/>
    <lineage>
        <taxon>Eukaryota</taxon>
        <taxon>Metazoa</taxon>
        <taxon>Ecdysozoa</taxon>
        <taxon>Arthropoda</taxon>
        <taxon>Chelicerata</taxon>
        <taxon>Arachnida</taxon>
        <taxon>Acari</taxon>
        <taxon>Acariformes</taxon>
        <taxon>Sarcoptiformes</taxon>
        <taxon>Oribatida</taxon>
        <taxon>Brachypylina</taxon>
        <taxon>Oppioidea</taxon>
        <taxon>Oppiidae</taxon>
        <taxon>Oppiella</taxon>
    </lineage>
</organism>
<sequence length="498" mass="56713">MTVSPSNPPFRGKIKDPYRLSINIHHILSALVFALRYALSAICDSTGTRTLLDNSNYLLGNSRLISALFSLIGLLVFSIAAITNYMEWTGSHHTIAFMNHIKDHTIGQPLNEANERRFGNFANVLTRYLVNKLFIPMFLIFTSLLLWSTLTSYLNHESDCPIVLSIFWSLVTLSFSYQMFSLAFIELLSGADIGYYCLDLFPMNTYEFYEYCSVDYVKYRHDVVRVEHNHDYESTGRWRVTVRDNNNEGAVSEEVFDGVMVCTGHHGKPLMPTLPDQHLFRDEIVHSQGYREPDGYAGKRVVVVGVGHSGGDASVELSRICQKVRKLFSYIIELISAIFHMDVDMFQLKPKHRFLSQHTLVSEYLPLCIHTVPYLSKAISTGSLPMVSYLRILRETSETPCDAVLLSTGYKLWFPFLSPKIIRVDGNPPTPHSLAFIGLVQPLGTLFPLSEIQARLFAQLMAKKSRLPSREVMSADIEIYEEKRIQFVDSDRHELETN</sequence>
<evidence type="ECO:0000313" key="8">
    <source>
        <dbReference type="EMBL" id="CAD7653579.1"/>
    </source>
</evidence>
<comment type="similarity">
    <text evidence="1 6">Belongs to the FMO family.</text>
</comment>
<dbReference type="GO" id="GO:0004499">
    <property type="term" value="F:N,N-dimethylaniline monooxygenase activity"/>
    <property type="evidence" value="ECO:0007669"/>
    <property type="project" value="InterPro"/>
</dbReference>
<evidence type="ECO:0000256" key="4">
    <source>
        <dbReference type="ARBA" id="ARBA00022857"/>
    </source>
</evidence>
<keyword evidence="4" id="KW-0521">NADP</keyword>
<dbReference type="GO" id="GO:0050661">
    <property type="term" value="F:NADP binding"/>
    <property type="evidence" value="ECO:0007669"/>
    <property type="project" value="InterPro"/>
</dbReference>
<dbReference type="AlphaFoldDB" id="A0A7R9QQP5"/>
<dbReference type="OrthoDB" id="66881at2759"/>
<feature type="transmembrane region" description="Helical" evidence="7">
    <location>
        <begin position="64"/>
        <end position="85"/>
    </location>
</feature>
<dbReference type="EMBL" id="CAJPVJ010006822">
    <property type="protein sequence ID" value="CAG2170766.1"/>
    <property type="molecule type" value="Genomic_DNA"/>
</dbReference>
<keyword evidence="9" id="KW-1185">Reference proteome</keyword>
<keyword evidence="7" id="KW-1133">Transmembrane helix</keyword>
<evidence type="ECO:0000256" key="1">
    <source>
        <dbReference type="ARBA" id="ARBA00009183"/>
    </source>
</evidence>
<dbReference type="InterPro" id="IPR000960">
    <property type="entry name" value="Flavin_mOase"/>
</dbReference>
<gene>
    <name evidence="8" type="ORF">ONB1V03_LOCUS10232</name>
</gene>
<dbReference type="Gene3D" id="3.50.50.60">
    <property type="entry name" value="FAD/NAD(P)-binding domain"/>
    <property type="match status" value="2"/>
</dbReference>
<dbReference type="PRINTS" id="PR00370">
    <property type="entry name" value="FMOXYGENASE"/>
</dbReference>
<keyword evidence="3 6" id="KW-0274">FAD</keyword>
<dbReference type="SUPFAM" id="SSF51905">
    <property type="entry name" value="FAD/NAD(P)-binding domain"/>
    <property type="match status" value="1"/>
</dbReference>
<dbReference type="Proteomes" id="UP000728032">
    <property type="component" value="Unassembled WGS sequence"/>
</dbReference>
<feature type="transmembrane region" description="Helical" evidence="7">
    <location>
        <begin position="133"/>
        <end position="150"/>
    </location>
</feature>
<keyword evidence="7" id="KW-0812">Transmembrane</keyword>
<dbReference type="InterPro" id="IPR036188">
    <property type="entry name" value="FAD/NAD-bd_sf"/>
</dbReference>
<comment type="cofactor">
    <cofactor evidence="6">
        <name>FAD</name>
        <dbReference type="ChEBI" id="CHEBI:57692"/>
    </cofactor>
</comment>
<keyword evidence="7" id="KW-0472">Membrane</keyword>
<dbReference type="InterPro" id="IPR020946">
    <property type="entry name" value="Flavin_mOase-like"/>
</dbReference>
<accession>A0A7R9QQP5</accession>
<keyword evidence="6" id="KW-0503">Monooxygenase</keyword>
<evidence type="ECO:0000313" key="9">
    <source>
        <dbReference type="Proteomes" id="UP000728032"/>
    </source>
</evidence>
<feature type="transmembrane region" description="Helical" evidence="7">
    <location>
        <begin position="162"/>
        <end position="185"/>
    </location>
</feature>
<evidence type="ECO:0000256" key="2">
    <source>
        <dbReference type="ARBA" id="ARBA00022630"/>
    </source>
</evidence>
<dbReference type="InterPro" id="IPR050346">
    <property type="entry name" value="FMO-like"/>
</dbReference>
<proteinExistence type="inferred from homology"/>
<dbReference type="EMBL" id="OC921647">
    <property type="protein sequence ID" value="CAD7653579.1"/>
    <property type="molecule type" value="Genomic_DNA"/>
</dbReference>
<keyword evidence="2 6" id="KW-0285">Flavoprotein</keyword>
<dbReference type="GO" id="GO:0050660">
    <property type="term" value="F:flavin adenine dinucleotide binding"/>
    <property type="evidence" value="ECO:0007669"/>
    <property type="project" value="InterPro"/>
</dbReference>
<dbReference type="EC" id="1.-.-.-" evidence="6"/>
<evidence type="ECO:0000256" key="3">
    <source>
        <dbReference type="ARBA" id="ARBA00022827"/>
    </source>
</evidence>
<reference evidence="8" key="1">
    <citation type="submission" date="2020-11" db="EMBL/GenBank/DDBJ databases">
        <authorList>
            <person name="Tran Van P."/>
        </authorList>
    </citation>
    <scope>NUCLEOTIDE SEQUENCE</scope>
</reference>
<name>A0A7R9QQP5_9ACAR</name>
<dbReference type="PANTHER" id="PTHR23023">
    <property type="entry name" value="DIMETHYLANILINE MONOOXYGENASE"/>
    <property type="match status" value="1"/>
</dbReference>
<dbReference type="Pfam" id="PF00743">
    <property type="entry name" value="FMO-like"/>
    <property type="match status" value="2"/>
</dbReference>
<protein>
    <recommendedName>
        <fullName evidence="6">Flavin-containing monooxygenase</fullName>
        <ecNumber evidence="6">1.-.-.-</ecNumber>
    </recommendedName>
</protein>